<evidence type="ECO:0000259" key="7">
    <source>
        <dbReference type="Pfam" id="PF07992"/>
    </source>
</evidence>
<dbReference type="GO" id="GO:0050661">
    <property type="term" value="F:NADP binding"/>
    <property type="evidence" value="ECO:0007669"/>
    <property type="project" value="UniProtKB-UniRule"/>
</dbReference>
<feature type="binding site" evidence="6">
    <location>
        <position position="36"/>
    </location>
    <ligand>
        <name>FAD</name>
        <dbReference type="ChEBI" id="CHEBI:57692"/>
    </ligand>
</feature>
<dbReference type="Pfam" id="PF07992">
    <property type="entry name" value="Pyr_redox_2"/>
    <property type="match status" value="1"/>
</dbReference>
<evidence type="ECO:0000256" key="1">
    <source>
        <dbReference type="ARBA" id="ARBA00011738"/>
    </source>
</evidence>
<evidence type="ECO:0000313" key="8">
    <source>
        <dbReference type="EMBL" id="GFZ88554.1"/>
    </source>
</evidence>
<dbReference type="AlphaFoldDB" id="A0A8J2TRQ9"/>
<evidence type="ECO:0000256" key="5">
    <source>
        <dbReference type="ARBA" id="ARBA00023002"/>
    </source>
</evidence>
<dbReference type="EC" id="1.18.1.2" evidence="6"/>
<feature type="binding site" evidence="6">
    <location>
        <position position="48"/>
    </location>
    <ligand>
        <name>FAD</name>
        <dbReference type="ChEBI" id="CHEBI:57692"/>
    </ligand>
</feature>
<evidence type="ECO:0000313" key="9">
    <source>
        <dbReference type="Proteomes" id="UP000602050"/>
    </source>
</evidence>
<dbReference type="InterPro" id="IPR050097">
    <property type="entry name" value="Ferredoxin-NADP_redctase_2"/>
</dbReference>
<reference evidence="8" key="2">
    <citation type="submission" date="2020-09" db="EMBL/GenBank/DDBJ databases">
        <authorList>
            <person name="Sun Q."/>
            <person name="Zhou Y."/>
        </authorList>
    </citation>
    <scope>NUCLEOTIDE SEQUENCE</scope>
    <source>
        <strain evidence="8">CGMCC 1.12360</strain>
    </source>
</reference>
<feature type="binding site" evidence="6">
    <location>
        <position position="290"/>
    </location>
    <ligand>
        <name>FAD</name>
        <dbReference type="ChEBI" id="CHEBI:57692"/>
    </ligand>
</feature>
<evidence type="ECO:0000256" key="4">
    <source>
        <dbReference type="ARBA" id="ARBA00022857"/>
    </source>
</evidence>
<comment type="caution">
    <text evidence="6">Lacks conserved residue(s) required for the propagation of feature annotation.</text>
</comment>
<comment type="similarity">
    <text evidence="6">Belongs to the ferredoxin--NADP reductase type 2 family.</text>
</comment>
<dbReference type="SUPFAM" id="SSF51905">
    <property type="entry name" value="FAD/NAD(P)-binding domain"/>
    <property type="match status" value="1"/>
</dbReference>
<comment type="cofactor">
    <cofactor evidence="6">
        <name>FAD</name>
        <dbReference type="ChEBI" id="CHEBI:57692"/>
    </cofactor>
    <text evidence="6">Binds 1 FAD per subunit.</text>
</comment>
<keyword evidence="2 6" id="KW-0285">Flavoprotein</keyword>
<feature type="binding site" evidence="6">
    <location>
        <position position="88"/>
    </location>
    <ligand>
        <name>FAD</name>
        <dbReference type="ChEBI" id="CHEBI:57692"/>
    </ligand>
</feature>
<dbReference type="PRINTS" id="PR00469">
    <property type="entry name" value="PNDRDTASEII"/>
</dbReference>
<name>A0A8J2TRQ9_9BACI</name>
<dbReference type="InterPro" id="IPR036188">
    <property type="entry name" value="FAD/NAD-bd_sf"/>
</dbReference>
<reference evidence="8" key="1">
    <citation type="journal article" date="2014" name="Int. J. Syst. Evol. Microbiol.">
        <title>Complete genome sequence of Corynebacterium casei LMG S-19264T (=DSM 44701T), isolated from a smear-ripened cheese.</title>
        <authorList>
            <consortium name="US DOE Joint Genome Institute (JGI-PGF)"/>
            <person name="Walter F."/>
            <person name="Albersmeier A."/>
            <person name="Kalinowski J."/>
            <person name="Ruckert C."/>
        </authorList>
    </citation>
    <scope>NUCLEOTIDE SEQUENCE</scope>
    <source>
        <strain evidence="8">CGMCC 1.12360</strain>
    </source>
</reference>
<dbReference type="PANTHER" id="PTHR48105">
    <property type="entry name" value="THIOREDOXIN REDUCTASE 1-RELATED-RELATED"/>
    <property type="match status" value="1"/>
</dbReference>
<dbReference type="InterPro" id="IPR022890">
    <property type="entry name" value="Fd--NADP_Rdtase_type_2"/>
</dbReference>
<feature type="domain" description="FAD/NAD(P)-binding" evidence="7">
    <location>
        <begin position="7"/>
        <end position="308"/>
    </location>
</feature>
<feature type="binding site" evidence="6">
    <location>
        <position position="331"/>
    </location>
    <ligand>
        <name>FAD</name>
        <dbReference type="ChEBI" id="CHEBI:57692"/>
    </ligand>
</feature>
<dbReference type="Gene3D" id="3.50.50.60">
    <property type="entry name" value="FAD/NAD(P)-binding domain"/>
    <property type="match status" value="2"/>
</dbReference>
<dbReference type="EMBL" id="BMEV01000081">
    <property type="protein sequence ID" value="GFZ88554.1"/>
    <property type="molecule type" value="Genomic_DNA"/>
</dbReference>
<dbReference type="GO" id="GO:0050660">
    <property type="term" value="F:flavin adenine dinucleotide binding"/>
    <property type="evidence" value="ECO:0007669"/>
    <property type="project" value="UniProtKB-UniRule"/>
</dbReference>
<dbReference type="GO" id="GO:0004324">
    <property type="term" value="F:ferredoxin-NADP+ reductase activity"/>
    <property type="evidence" value="ECO:0007669"/>
    <property type="project" value="UniProtKB-UniRule"/>
</dbReference>
<gene>
    <name evidence="8" type="ORF">GCM10010978_30150</name>
</gene>
<keyword evidence="3 6" id="KW-0274">FAD</keyword>
<keyword evidence="9" id="KW-1185">Reference proteome</keyword>
<comment type="subunit">
    <text evidence="1 6">Homodimer.</text>
</comment>
<keyword evidence="4 6" id="KW-0521">NADP</keyword>
<comment type="caution">
    <text evidence="8">The sequence shown here is derived from an EMBL/GenBank/DDBJ whole genome shotgun (WGS) entry which is preliminary data.</text>
</comment>
<dbReference type="Proteomes" id="UP000602050">
    <property type="component" value="Unassembled WGS sequence"/>
</dbReference>
<proteinExistence type="inferred from homology"/>
<protein>
    <recommendedName>
        <fullName evidence="6">Ferredoxin--NADP reductase</fullName>
        <shortName evidence="6">FNR</shortName>
        <shortName evidence="6">Fd-NADP(+) reductase</shortName>
        <ecNumber evidence="6">1.18.1.2</ecNumber>
    </recommendedName>
</protein>
<evidence type="ECO:0000256" key="2">
    <source>
        <dbReference type="ARBA" id="ARBA00022630"/>
    </source>
</evidence>
<dbReference type="HAMAP" id="MF_01685">
    <property type="entry name" value="FENR2"/>
    <property type="match status" value="1"/>
</dbReference>
<feature type="binding site" evidence="6">
    <location>
        <position position="44"/>
    </location>
    <ligand>
        <name>FAD</name>
        <dbReference type="ChEBI" id="CHEBI:57692"/>
    </ligand>
</feature>
<organism evidence="8 9">
    <name type="scientific">Compostibacillus humi</name>
    <dbReference type="NCBI Taxonomy" id="1245525"/>
    <lineage>
        <taxon>Bacteria</taxon>
        <taxon>Bacillati</taxon>
        <taxon>Bacillota</taxon>
        <taxon>Bacilli</taxon>
        <taxon>Bacillales</taxon>
        <taxon>Bacillaceae</taxon>
        <taxon>Compostibacillus</taxon>
    </lineage>
</organism>
<accession>A0A8J2TRQ9</accession>
<sequence length="352" mass="38797">MKEKDVFDVTIIGGGPAGLYSAFYSGLREMKTKLIECQPNLGGKLNVYLEKVIWDVGGVTPITGAELMERLVKQGLTFSPTVVLNEKIESISRQQDGLFVLRAASGQVQCTKTVIVAIGSGILCPKKLEVQGAERFEGVSLHYSIPSLQRFKDRTVIISGGGNTAIDWANELEPVAKKVYIAYRKEHLSGHEAQVTQLCNSSVHCLPRSCITKLIPNESNDRVKAVELTHQETGDQKYVEIDDIIINHGYEQDTSLLKNSKIKIELENDCYIAGNSSCETSVEGIYAAGDILTFPGKLHLIAGCFQDAANAVNKAKQYVQPAAEKFAMVSSHNDIFQKRNKELLKEMIKEQC</sequence>
<evidence type="ECO:0000256" key="6">
    <source>
        <dbReference type="HAMAP-Rule" id="MF_01685"/>
    </source>
</evidence>
<dbReference type="InterPro" id="IPR023753">
    <property type="entry name" value="FAD/NAD-binding_dom"/>
</dbReference>
<dbReference type="PRINTS" id="PR00368">
    <property type="entry name" value="FADPNR"/>
</dbReference>
<evidence type="ECO:0000256" key="3">
    <source>
        <dbReference type="ARBA" id="ARBA00022827"/>
    </source>
</evidence>
<feature type="binding site" evidence="6">
    <location>
        <position position="123"/>
    </location>
    <ligand>
        <name>FAD</name>
        <dbReference type="ChEBI" id="CHEBI:57692"/>
    </ligand>
</feature>
<comment type="catalytic activity">
    <reaction evidence="6">
        <text>2 reduced [2Fe-2S]-[ferredoxin] + NADP(+) + H(+) = 2 oxidized [2Fe-2S]-[ferredoxin] + NADPH</text>
        <dbReference type="Rhea" id="RHEA:20125"/>
        <dbReference type="Rhea" id="RHEA-COMP:10000"/>
        <dbReference type="Rhea" id="RHEA-COMP:10001"/>
        <dbReference type="ChEBI" id="CHEBI:15378"/>
        <dbReference type="ChEBI" id="CHEBI:33737"/>
        <dbReference type="ChEBI" id="CHEBI:33738"/>
        <dbReference type="ChEBI" id="CHEBI:57783"/>
        <dbReference type="ChEBI" id="CHEBI:58349"/>
        <dbReference type="EC" id="1.18.1.2"/>
    </reaction>
</comment>
<dbReference type="RefSeq" id="WP_188393238.1">
    <property type="nucleotide sequence ID" value="NZ_BMEV01000081.1"/>
</dbReference>
<keyword evidence="5 6" id="KW-0560">Oxidoreductase</keyword>